<dbReference type="GO" id="GO:0003700">
    <property type="term" value="F:DNA-binding transcription factor activity"/>
    <property type="evidence" value="ECO:0007669"/>
    <property type="project" value="InterPro"/>
</dbReference>
<dbReference type="PROSITE" id="PS50937">
    <property type="entry name" value="HTH_MERR_2"/>
    <property type="match status" value="1"/>
</dbReference>
<evidence type="ECO:0000256" key="1">
    <source>
        <dbReference type="ARBA" id="ARBA00023125"/>
    </source>
</evidence>
<dbReference type="AlphaFoldDB" id="A0A2T2X1F2"/>
<sequence>MKHANHADQPTFSIGVVKEATGLTERRIRYYETLHFISPRRTQGNQRLYTQADIDRLKYIKSLLDHGVSLKEVRVQLQQEDLMNYERDYDDEVERDAESYFQGKLIARRAEVHRDSLYPLINRHEIIRRLTRNHANGHEDKKGDQ</sequence>
<organism evidence="3 4">
    <name type="scientific">Sulfobacillus benefaciens</name>
    <dbReference type="NCBI Taxonomy" id="453960"/>
    <lineage>
        <taxon>Bacteria</taxon>
        <taxon>Bacillati</taxon>
        <taxon>Bacillota</taxon>
        <taxon>Clostridia</taxon>
        <taxon>Eubacteriales</taxon>
        <taxon>Clostridiales Family XVII. Incertae Sedis</taxon>
        <taxon>Sulfobacillus</taxon>
    </lineage>
</organism>
<dbReference type="SMART" id="SM00422">
    <property type="entry name" value="HTH_MERR"/>
    <property type="match status" value="1"/>
</dbReference>
<dbReference type="PRINTS" id="PR00040">
    <property type="entry name" value="HTHMERR"/>
</dbReference>
<dbReference type="InterPro" id="IPR000551">
    <property type="entry name" value="MerR-type_HTH_dom"/>
</dbReference>
<dbReference type="Pfam" id="PF13411">
    <property type="entry name" value="MerR_1"/>
    <property type="match status" value="1"/>
</dbReference>
<name>A0A2T2X1F2_9FIRM</name>
<dbReference type="PANTHER" id="PTHR30204:SF58">
    <property type="entry name" value="HTH-TYPE TRANSCRIPTIONAL REGULATOR YFMP"/>
    <property type="match status" value="1"/>
</dbReference>
<dbReference type="PANTHER" id="PTHR30204">
    <property type="entry name" value="REDOX-CYCLING DRUG-SENSING TRANSCRIPTIONAL ACTIVATOR SOXR"/>
    <property type="match status" value="1"/>
</dbReference>
<accession>A0A2T2X1F2</accession>
<dbReference type="EMBL" id="PXYT01000020">
    <property type="protein sequence ID" value="PSR28306.1"/>
    <property type="molecule type" value="Genomic_DNA"/>
</dbReference>
<evidence type="ECO:0000259" key="2">
    <source>
        <dbReference type="PROSITE" id="PS50937"/>
    </source>
</evidence>
<evidence type="ECO:0000313" key="3">
    <source>
        <dbReference type="EMBL" id="PSR28306.1"/>
    </source>
</evidence>
<gene>
    <name evidence="3" type="ORF">C7B43_10000</name>
</gene>
<dbReference type="CDD" id="cd00592">
    <property type="entry name" value="HTH_MerR-like"/>
    <property type="match status" value="1"/>
</dbReference>
<dbReference type="InterPro" id="IPR009061">
    <property type="entry name" value="DNA-bd_dom_put_sf"/>
</dbReference>
<proteinExistence type="predicted"/>
<dbReference type="Proteomes" id="UP000242699">
    <property type="component" value="Unassembled WGS sequence"/>
</dbReference>
<comment type="caution">
    <text evidence="3">The sequence shown here is derived from an EMBL/GenBank/DDBJ whole genome shotgun (WGS) entry which is preliminary data.</text>
</comment>
<dbReference type="InterPro" id="IPR047057">
    <property type="entry name" value="MerR_fam"/>
</dbReference>
<dbReference type="GO" id="GO:0003677">
    <property type="term" value="F:DNA binding"/>
    <property type="evidence" value="ECO:0007669"/>
    <property type="project" value="UniProtKB-KW"/>
</dbReference>
<dbReference type="Gene3D" id="1.10.1660.10">
    <property type="match status" value="1"/>
</dbReference>
<dbReference type="SUPFAM" id="SSF46955">
    <property type="entry name" value="Putative DNA-binding domain"/>
    <property type="match status" value="1"/>
</dbReference>
<protein>
    <submittedName>
        <fullName evidence="3">MerR family transcriptional regulator</fullName>
    </submittedName>
</protein>
<reference evidence="3 4" key="1">
    <citation type="journal article" date="2014" name="BMC Genomics">
        <title>Comparison of environmental and isolate Sulfobacillus genomes reveals diverse carbon, sulfur, nitrogen, and hydrogen metabolisms.</title>
        <authorList>
            <person name="Justice N.B."/>
            <person name="Norman A."/>
            <person name="Brown C.T."/>
            <person name="Singh A."/>
            <person name="Thomas B.C."/>
            <person name="Banfield J.F."/>
        </authorList>
    </citation>
    <scope>NUCLEOTIDE SEQUENCE [LARGE SCALE GENOMIC DNA]</scope>
    <source>
        <strain evidence="3">AMDSBA1</strain>
    </source>
</reference>
<keyword evidence="1" id="KW-0238">DNA-binding</keyword>
<evidence type="ECO:0000313" key="4">
    <source>
        <dbReference type="Proteomes" id="UP000242699"/>
    </source>
</evidence>
<feature type="domain" description="HTH merR-type" evidence="2">
    <location>
        <begin position="11"/>
        <end position="79"/>
    </location>
</feature>